<evidence type="ECO:0000313" key="1">
    <source>
        <dbReference type="EMBL" id="KKO44792.1"/>
    </source>
</evidence>
<dbReference type="Proteomes" id="UP000034228">
    <property type="component" value="Unassembled WGS sequence"/>
</dbReference>
<dbReference type="RefSeq" id="WP_046558179.1">
    <property type="nucleotide sequence ID" value="NZ_LAHO01000013.1"/>
</dbReference>
<dbReference type="STRING" id="336831.WG68_13180"/>
<reference evidence="1 2" key="1">
    <citation type="submission" date="2015-03" db="EMBL/GenBank/DDBJ databases">
        <title>Draft genome sequences of two protease-producing strains of Arsukibacterium isolated from two cold and alkaline environments.</title>
        <authorList>
            <person name="Lylloff J.E."/>
            <person name="Skov L.B."/>
            <person name="Jepsen M."/>
            <person name="Hallin P.F."/>
            <person name="Sorensen S.J."/>
            <person name="Stougaard P."/>
            <person name="Glaring M.A."/>
        </authorList>
    </citation>
    <scope>NUCLEOTIDE SEQUENCE [LARGE SCALE GENOMIC DNA]</scope>
    <source>
        <strain evidence="1 2">GCM72</strain>
    </source>
</reference>
<comment type="caution">
    <text evidence="1">The sequence shown here is derived from an EMBL/GenBank/DDBJ whole genome shotgun (WGS) entry which is preliminary data.</text>
</comment>
<dbReference type="OrthoDB" id="6126963at2"/>
<dbReference type="EMBL" id="LAHO01000013">
    <property type="protein sequence ID" value="KKO44792.1"/>
    <property type="molecule type" value="Genomic_DNA"/>
</dbReference>
<organism evidence="1 2">
    <name type="scientific">Arsukibacterium ikkense</name>
    <dbReference type="NCBI Taxonomy" id="336831"/>
    <lineage>
        <taxon>Bacteria</taxon>
        <taxon>Pseudomonadati</taxon>
        <taxon>Pseudomonadota</taxon>
        <taxon>Gammaproteobacteria</taxon>
        <taxon>Chromatiales</taxon>
        <taxon>Chromatiaceae</taxon>
        <taxon>Arsukibacterium</taxon>
    </lineage>
</organism>
<keyword evidence="2" id="KW-1185">Reference proteome</keyword>
<dbReference type="PATRIC" id="fig|336831.14.peg.3399"/>
<evidence type="ECO:0000313" key="2">
    <source>
        <dbReference type="Proteomes" id="UP000034228"/>
    </source>
</evidence>
<gene>
    <name evidence="1" type="ORF">WG68_13180</name>
</gene>
<proteinExistence type="predicted"/>
<protein>
    <recommendedName>
        <fullName evidence="3">DUF1998 domain-containing protein</fullName>
    </recommendedName>
</protein>
<accession>A0A0M2V1R7</accession>
<name>A0A0M2V1R7_9GAMM</name>
<evidence type="ECO:0008006" key="3">
    <source>
        <dbReference type="Google" id="ProtNLM"/>
    </source>
</evidence>
<dbReference type="AlphaFoldDB" id="A0A0M2V1R7"/>
<sequence length="736" mass="82793">MAKAKTMNRSRNQLATAYAPESFFTFEGGIGACIARSTAGEFADLPESTMTLVFERMRELGLAWFNTALSARNNDPTKNKVLPAQCVDQVLLDQTKAEFQLPGQDRFYLCRPSHMEYTPAPLTFVCRTCGIFQDYETLSDLDSKIDKLTPKYCPNPKRAGRCDWEQLDVIFVHWSGHWEAAFPGQWHWNDSEGKAVKRRDSCVCGSYLFKLNRRSAGIGDWFFECAACDKPLSPKWLQNDVATIRIIGPAMAPERLTEVRMQATPYRASSAYYIKSDLFIDFKDGSQKLLTTLQPKRESELKDFLAKQFGFAAQPFTDGDVQKACEGKVECQKDLADYLSAVQQIKAAEQPPENLPEAFRASLKGLLDVAYNNRQRIVDDLRQRQILLPKLDLPLSVVSNLQNRQSLFASKFDPFRLAVEHAALKNTRLDVETRANGKKPYVSFTRLDTDLAPENTEETEKLQNVTSTLLDKLGIEDMGLIREFDLCRFSFGYSRMESTPILQDKRGINMPVRLNLFPPVRYNDRMRYPVYVVQQSNEALYVRLKEELVLEWLGSLNCPDMFTLNDGEKIGAGLLGAAKQMNPFLDNLPETTTPPVYFYLYTLLHSYSHLLMKHVSEYSGLDLGSLGEYIFPADLAFVIYRNGTTMDLGNLSSLWRNSGSAMLTAMLSPKATQCGTGSLCTGRGGACPDCIMMPETSCIAGNKLLSRSVLRSIGGTARFDKRSVPINGYLDIAAKY</sequence>